<evidence type="ECO:0000313" key="2">
    <source>
        <dbReference type="EMBL" id="MFC5502628.1"/>
    </source>
</evidence>
<feature type="domain" description="SMP-30/Gluconolactonase/LRE-like region" evidence="1">
    <location>
        <begin position="38"/>
        <end position="282"/>
    </location>
</feature>
<keyword evidence="3" id="KW-1185">Reference proteome</keyword>
<dbReference type="PANTHER" id="PTHR47572">
    <property type="entry name" value="LIPOPROTEIN-RELATED"/>
    <property type="match status" value="1"/>
</dbReference>
<dbReference type="Gene3D" id="2.120.10.30">
    <property type="entry name" value="TolB, C-terminal domain"/>
    <property type="match status" value="1"/>
</dbReference>
<organism evidence="2 3">
    <name type="scientific">Lysinimonas soli</name>
    <dbReference type="NCBI Taxonomy" id="1074233"/>
    <lineage>
        <taxon>Bacteria</taxon>
        <taxon>Bacillati</taxon>
        <taxon>Actinomycetota</taxon>
        <taxon>Actinomycetes</taxon>
        <taxon>Micrococcales</taxon>
        <taxon>Microbacteriaceae</taxon>
        <taxon>Lysinimonas</taxon>
    </lineage>
</organism>
<dbReference type="Pfam" id="PF08450">
    <property type="entry name" value="SGL"/>
    <property type="match status" value="1"/>
</dbReference>
<sequence>MFGAPPTIQATTIAILPERFHVAGRVSGRYESRPFYIEGPSLSRDGTLYFTDIPGGRIFSLAPGGDVELFIEYDGEPNGTKIHRDGRIFVADNKRGIVAIDPETKQIETIVDRVANERLRGPNDLTFALNGDIYFTDQGNSDILRSHGRVIRVTSEGETAILLENIPSPNGLVLSPDEKFLYVAVTRTNAIWKSPLTVPPGLIPTVPVGTTGTFIQMSGGTGPDGMAVDQDGNIVIAHTGLGCAWLFSPIGEPLLRINTSAGLSVSNVVYGGPENRTLFITESSTGAIMTAEMPVPGHLLFSHTA</sequence>
<dbReference type="InterPro" id="IPR051262">
    <property type="entry name" value="SMP-30/CGR1_Lactonase"/>
</dbReference>
<accession>A0ABW0NTK0</accession>
<gene>
    <name evidence="2" type="ORF">ACFPJ4_10305</name>
</gene>
<name>A0ABW0NTK0_9MICO</name>
<protein>
    <submittedName>
        <fullName evidence="2">SMP-30/gluconolactonase/LRE family protein</fullName>
    </submittedName>
</protein>
<dbReference type="InterPro" id="IPR013658">
    <property type="entry name" value="SGL"/>
</dbReference>
<dbReference type="InterPro" id="IPR005511">
    <property type="entry name" value="SMP-30"/>
</dbReference>
<dbReference type="PRINTS" id="PR01790">
    <property type="entry name" value="SMP30FAMILY"/>
</dbReference>
<dbReference type="Proteomes" id="UP001596039">
    <property type="component" value="Unassembled WGS sequence"/>
</dbReference>
<dbReference type="RefSeq" id="WP_386740317.1">
    <property type="nucleotide sequence ID" value="NZ_JBHSMG010000002.1"/>
</dbReference>
<proteinExistence type="predicted"/>
<evidence type="ECO:0000259" key="1">
    <source>
        <dbReference type="Pfam" id="PF08450"/>
    </source>
</evidence>
<comment type="caution">
    <text evidence="2">The sequence shown here is derived from an EMBL/GenBank/DDBJ whole genome shotgun (WGS) entry which is preliminary data.</text>
</comment>
<evidence type="ECO:0000313" key="3">
    <source>
        <dbReference type="Proteomes" id="UP001596039"/>
    </source>
</evidence>
<dbReference type="PANTHER" id="PTHR47572:SF5">
    <property type="entry name" value="BLR2277 PROTEIN"/>
    <property type="match status" value="1"/>
</dbReference>
<dbReference type="InterPro" id="IPR011042">
    <property type="entry name" value="6-blade_b-propeller_TolB-like"/>
</dbReference>
<dbReference type="SUPFAM" id="SSF63829">
    <property type="entry name" value="Calcium-dependent phosphotriesterase"/>
    <property type="match status" value="1"/>
</dbReference>
<reference evidence="3" key="1">
    <citation type="journal article" date="2019" name="Int. J. Syst. Evol. Microbiol.">
        <title>The Global Catalogue of Microorganisms (GCM) 10K type strain sequencing project: providing services to taxonomists for standard genome sequencing and annotation.</title>
        <authorList>
            <consortium name="The Broad Institute Genomics Platform"/>
            <consortium name="The Broad Institute Genome Sequencing Center for Infectious Disease"/>
            <person name="Wu L."/>
            <person name="Ma J."/>
        </authorList>
    </citation>
    <scope>NUCLEOTIDE SEQUENCE [LARGE SCALE GENOMIC DNA]</scope>
    <source>
        <strain evidence="3">CGMCC 4.6997</strain>
    </source>
</reference>
<dbReference type="EMBL" id="JBHSMG010000002">
    <property type="protein sequence ID" value="MFC5502628.1"/>
    <property type="molecule type" value="Genomic_DNA"/>
</dbReference>